<evidence type="ECO:0000313" key="13">
    <source>
        <dbReference type="Proteomes" id="UP000030680"/>
    </source>
</evidence>
<dbReference type="Pfam" id="PF02735">
    <property type="entry name" value="Ku"/>
    <property type="match status" value="1"/>
</dbReference>
<evidence type="ECO:0000256" key="5">
    <source>
        <dbReference type="ARBA" id="ARBA00022806"/>
    </source>
</evidence>
<dbReference type="GO" id="GO:0005524">
    <property type="term" value="F:ATP binding"/>
    <property type="evidence" value="ECO:0007669"/>
    <property type="project" value="UniProtKB-KW"/>
</dbReference>
<evidence type="ECO:0000256" key="7">
    <source>
        <dbReference type="ARBA" id="ARBA00023125"/>
    </source>
</evidence>
<dbReference type="SUPFAM" id="SSF101420">
    <property type="entry name" value="C-terminal domain of Ku80"/>
    <property type="match status" value="1"/>
</dbReference>
<dbReference type="InterPro" id="IPR014893">
    <property type="entry name" value="Ku_PK_bind"/>
</dbReference>
<dbReference type="Gramene" id="EME31589">
    <property type="protein sequence ID" value="EME31589"/>
    <property type="gene ID" value="Gasu_12600"/>
</dbReference>
<keyword evidence="3" id="KW-0227">DNA damage</keyword>
<keyword evidence="9" id="KW-0234">DNA repair</keyword>
<protein>
    <submittedName>
        <fullName evidence="12">ATP-dependent DNA helicase 2 subunit 2 isoform 2</fullName>
    </submittedName>
</protein>
<evidence type="ECO:0000256" key="3">
    <source>
        <dbReference type="ARBA" id="ARBA00022763"/>
    </source>
</evidence>
<dbReference type="KEGG" id="gsl:Gasu_12600"/>
<name>M2Y6W0_GALSU</name>
<dbReference type="SUPFAM" id="SSF100939">
    <property type="entry name" value="SPOC domain-like"/>
    <property type="match status" value="1"/>
</dbReference>
<dbReference type="GO" id="GO:0000723">
    <property type="term" value="P:telomere maintenance"/>
    <property type="evidence" value="ECO:0007669"/>
    <property type="project" value="TreeGrafter"/>
</dbReference>
<dbReference type="SMART" id="SM00559">
    <property type="entry name" value="Ku78"/>
    <property type="match status" value="1"/>
</dbReference>
<dbReference type="Pfam" id="PF08785">
    <property type="entry name" value="Ku_PK_bind"/>
    <property type="match status" value="1"/>
</dbReference>
<dbReference type="Proteomes" id="UP000030680">
    <property type="component" value="Unassembled WGS sequence"/>
</dbReference>
<dbReference type="Gene3D" id="1.25.40.240">
    <property type="entry name" value="Ku, C-terminal domain"/>
    <property type="match status" value="1"/>
</dbReference>
<reference evidence="13" key="1">
    <citation type="journal article" date="2013" name="Science">
        <title>Gene transfer from bacteria and archaea facilitated evolution of an extremophilic eukaryote.</title>
        <authorList>
            <person name="Schonknecht G."/>
            <person name="Chen W.H."/>
            <person name="Ternes C.M."/>
            <person name="Barbier G.G."/>
            <person name="Shrestha R.P."/>
            <person name="Stanke M."/>
            <person name="Brautigam A."/>
            <person name="Baker B.J."/>
            <person name="Banfield J.F."/>
            <person name="Garavito R.M."/>
            <person name="Carr K."/>
            <person name="Wilkerson C."/>
            <person name="Rensing S.A."/>
            <person name="Gagneul D."/>
            <person name="Dickenson N.E."/>
            <person name="Oesterhelt C."/>
            <person name="Lercher M.J."/>
            <person name="Weber A.P."/>
        </authorList>
    </citation>
    <scope>NUCLEOTIDE SEQUENCE [LARGE SCALE GENOMIC DNA]</scope>
    <source>
        <strain evidence="13">074W</strain>
    </source>
</reference>
<dbReference type="InterPro" id="IPR036465">
    <property type="entry name" value="vWFA_dom_sf"/>
</dbReference>
<keyword evidence="5 12" id="KW-0347">Helicase</keyword>
<dbReference type="Gene3D" id="1.10.1600.10">
    <property type="match status" value="1"/>
</dbReference>
<keyword evidence="2" id="KW-0547">Nucleotide-binding</keyword>
<dbReference type="PANTHER" id="PTHR12604">
    <property type="entry name" value="KU AUTOANTIGEN DNA HELICASE"/>
    <property type="match status" value="1"/>
</dbReference>
<keyword evidence="13" id="KW-1185">Reference proteome</keyword>
<organism evidence="12 13">
    <name type="scientific">Galdieria sulphuraria</name>
    <name type="common">Red alga</name>
    <dbReference type="NCBI Taxonomy" id="130081"/>
    <lineage>
        <taxon>Eukaryota</taxon>
        <taxon>Rhodophyta</taxon>
        <taxon>Bangiophyceae</taxon>
        <taxon>Galdieriales</taxon>
        <taxon>Galdieriaceae</taxon>
        <taxon>Galdieria</taxon>
    </lineage>
</organism>
<evidence type="ECO:0000256" key="6">
    <source>
        <dbReference type="ARBA" id="ARBA00022840"/>
    </source>
</evidence>
<evidence type="ECO:0000313" key="12">
    <source>
        <dbReference type="EMBL" id="EME31589.1"/>
    </source>
</evidence>
<dbReference type="EMBL" id="KB454491">
    <property type="protein sequence ID" value="EME31589.1"/>
    <property type="molecule type" value="Genomic_DNA"/>
</dbReference>
<dbReference type="Gene3D" id="2.40.290.10">
    <property type="match status" value="1"/>
</dbReference>
<keyword evidence="6" id="KW-0067">ATP-binding</keyword>
<dbReference type="GO" id="GO:0004386">
    <property type="term" value="F:helicase activity"/>
    <property type="evidence" value="ECO:0007669"/>
    <property type="project" value="UniProtKB-KW"/>
</dbReference>
<evidence type="ECO:0000259" key="11">
    <source>
        <dbReference type="SMART" id="SM00559"/>
    </source>
</evidence>
<dbReference type="AlphaFoldDB" id="M2Y6W0"/>
<dbReference type="GO" id="GO:0042162">
    <property type="term" value="F:telomeric DNA binding"/>
    <property type="evidence" value="ECO:0007669"/>
    <property type="project" value="TreeGrafter"/>
</dbReference>
<comment type="subcellular location">
    <subcellularLocation>
        <location evidence="1">Nucleus</location>
    </subcellularLocation>
</comment>
<keyword evidence="10" id="KW-0539">Nucleus</keyword>
<evidence type="ECO:0000256" key="9">
    <source>
        <dbReference type="ARBA" id="ARBA00023204"/>
    </source>
</evidence>
<keyword evidence="8" id="KW-0233">DNA recombination</keyword>
<dbReference type="GO" id="GO:0006303">
    <property type="term" value="P:double-strand break repair via nonhomologous end joining"/>
    <property type="evidence" value="ECO:0007669"/>
    <property type="project" value="InterPro"/>
</dbReference>
<dbReference type="GO" id="GO:0016787">
    <property type="term" value="F:hydrolase activity"/>
    <property type="evidence" value="ECO:0007669"/>
    <property type="project" value="UniProtKB-KW"/>
</dbReference>
<evidence type="ECO:0000256" key="10">
    <source>
        <dbReference type="ARBA" id="ARBA00023242"/>
    </source>
</evidence>
<gene>
    <name evidence="12" type="ORF">Gasu_12600</name>
</gene>
<accession>M2Y6W0</accession>
<dbReference type="SUPFAM" id="SSF53300">
    <property type="entry name" value="vWA-like"/>
    <property type="match status" value="1"/>
</dbReference>
<evidence type="ECO:0000256" key="2">
    <source>
        <dbReference type="ARBA" id="ARBA00022741"/>
    </source>
</evidence>
<dbReference type="OrthoDB" id="30826at2759"/>
<keyword evidence="4" id="KW-0378">Hydrolase</keyword>
<dbReference type="InterPro" id="IPR036494">
    <property type="entry name" value="Ku_C_sf"/>
</dbReference>
<dbReference type="GeneID" id="17090224"/>
<keyword evidence="7" id="KW-0238">DNA-binding</keyword>
<dbReference type="Gene3D" id="3.40.50.410">
    <property type="entry name" value="von Willebrand factor, type A domain"/>
    <property type="match status" value="1"/>
</dbReference>
<evidence type="ECO:0000256" key="8">
    <source>
        <dbReference type="ARBA" id="ARBA00023172"/>
    </source>
</evidence>
<sequence length="656" mass="75792">MIEAIVLVCDIGCTLDAQSLDQLKQVSIAFFLRCLTYGSWRQLFGLVFMGSREPDNHLHNLLGGYTHIKTVVVPERPDISLVKYFYQCQLQGGLSDYIDAICVSSDLLISAVNKKKLQPRIVLITDGKAEQFFTQQVEEILPALKERSIRLDVIGIDDFLEDKMSHSVQISNAALLCRLTDSLDGTALSFKVSMEQLSEPIVKPFSLRTNYSGMLQISSVQFPVRLYTYCRDFKPPTGNRIFWSESMESGKQVLCVKETHYFSVQEDRELEPEEMIEGHFYGRSLIPVSPFDLPALSYGAPKCLKVLGFFAKKDFSQHILMSGVDVMIPDPNDEISITYFVSLTEAMLEMDRVALCRYVRRDNTSPALMLMWPHLKSDGILCLFLCQLPVLEDIRNHTFPSLHSLADNVDMEQVEAIRNWIASRQLKDTFQSTKVFHYYHQRLLQCLQDRAIYQTLHNDEKSSLPPLSPYLERVLENTNFLTCGRDSESTKQLWKYFPLRKVDKPKRRKQRTMNMPSPHEISIEPYLPPNAWSDVNESFEEYTKEEPIEETIFAEKSKVGEATPVADFENMLSNKRHDWLDEAMKQMQDIIERLFSEELDQQRDDKIIHCLTAFRKRCIMEGEELRYNRLLSDIIRKAVSISLQLATIRSYPPLQY</sequence>
<feature type="domain" description="Ku" evidence="11">
    <location>
        <begin position="267"/>
        <end position="405"/>
    </location>
</feature>
<proteinExistence type="predicted"/>
<dbReference type="GO" id="GO:0006310">
    <property type="term" value="P:DNA recombination"/>
    <property type="evidence" value="ECO:0007669"/>
    <property type="project" value="UniProtKB-KW"/>
</dbReference>
<dbReference type="PANTHER" id="PTHR12604:SF4">
    <property type="entry name" value="X-RAY REPAIR CROSS-COMPLEMENTING PROTEIN 5"/>
    <property type="match status" value="1"/>
</dbReference>
<evidence type="ECO:0000256" key="1">
    <source>
        <dbReference type="ARBA" id="ARBA00004123"/>
    </source>
</evidence>
<dbReference type="GO" id="GO:0003690">
    <property type="term" value="F:double-stranded DNA binding"/>
    <property type="evidence" value="ECO:0007669"/>
    <property type="project" value="TreeGrafter"/>
</dbReference>
<dbReference type="InterPro" id="IPR006164">
    <property type="entry name" value="DNA_bd_Ku70/Ku80"/>
</dbReference>
<evidence type="ECO:0000256" key="4">
    <source>
        <dbReference type="ARBA" id="ARBA00022801"/>
    </source>
</evidence>
<dbReference type="GO" id="GO:0043564">
    <property type="term" value="C:Ku70:Ku80 complex"/>
    <property type="evidence" value="ECO:0007669"/>
    <property type="project" value="TreeGrafter"/>
</dbReference>
<dbReference type="InterPro" id="IPR016194">
    <property type="entry name" value="SPOC-like_C_dom_sf"/>
</dbReference>
<dbReference type="RefSeq" id="XP_005708109.1">
    <property type="nucleotide sequence ID" value="XM_005708052.1"/>
</dbReference>